<reference evidence="1 2" key="1">
    <citation type="submission" date="2018-03" db="EMBL/GenBank/DDBJ databases">
        <title>Genomic Encyclopedia of Archaeal and Bacterial Type Strains, Phase II (KMG-II): from individual species to whole genera.</title>
        <authorList>
            <person name="Goeker M."/>
        </authorList>
    </citation>
    <scope>NUCLEOTIDE SEQUENCE [LARGE SCALE GENOMIC DNA]</scope>
    <source>
        <strain evidence="1 2">DSM 18107</strain>
    </source>
</reference>
<dbReference type="EMBL" id="PYGK01000001">
    <property type="protein sequence ID" value="PSL35426.1"/>
    <property type="molecule type" value="Genomic_DNA"/>
</dbReference>
<accession>A0A2P8GNA9</accession>
<evidence type="ECO:0000313" key="1">
    <source>
        <dbReference type="EMBL" id="PSL35426.1"/>
    </source>
</evidence>
<keyword evidence="2" id="KW-1185">Reference proteome</keyword>
<dbReference type="AlphaFoldDB" id="A0A2P8GNA9"/>
<name>A0A2P8GNA9_9BACT</name>
<dbReference type="Proteomes" id="UP000240978">
    <property type="component" value="Unassembled WGS sequence"/>
</dbReference>
<proteinExistence type="predicted"/>
<sequence>MKNISGIKYNYAHTVYEKSKMWARSNDIIERPV</sequence>
<comment type="caution">
    <text evidence="1">The sequence shown here is derived from an EMBL/GenBank/DDBJ whole genome shotgun (WGS) entry which is preliminary data.</text>
</comment>
<evidence type="ECO:0000313" key="2">
    <source>
        <dbReference type="Proteomes" id="UP000240978"/>
    </source>
</evidence>
<gene>
    <name evidence="1" type="ORF">CLV42_101185</name>
</gene>
<organism evidence="1 2">
    <name type="scientific">Chitinophaga ginsengisoli</name>
    <dbReference type="NCBI Taxonomy" id="363837"/>
    <lineage>
        <taxon>Bacteria</taxon>
        <taxon>Pseudomonadati</taxon>
        <taxon>Bacteroidota</taxon>
        <taxon>Chitinophagia</taxon>
        <taxon>Chitinophagales</taxon>
        <taxon>Chitinophagaceae</taxon>
        <taxon>Chitinophaga</taxon>
    </lineage>
</organism>
<protein>
    <submittedName>
        <fullName evidence="1">Uncharacterized protein</fullName>
    </submittedName>
</protein>